<proteinExistence type="predicted"/>
<dbReference type="AlphaFoldDB" id="A0A9N9NQ30"/>
<dbReference type="EMBL" id="CAJVPZ010036011">
    <property type="protein sequence ID" value="CAG8750280.1"/>
    <property type="molecule type" value="Genomic_DNA"/>
</dbReference>
<protein>
    <submittedName>
        <fullName evidence="1">7463_t:CDS:1</fullName>
    </submittedName>
</protein>
<dbReference type="OrthoDB" id="2432510at2759"/>
<name>A0A9N9NQ30_9GLOM</name>
<organism evidence="1 2">
    <name type="scientific">Racocetra fulgida</name>
    <dbReference type="NCBI Taxonomy" id="60492"/>
    <lineage>
        <taxon>Eukaryota</taxon>
        <taxon>Fungi</taxon>
        <taxon>Fungi incertae sedis</taxon>
        <taxon>Mucoromycota</taxon>
        <taxon>Glomeromycotina</taxon>
        <taxon>Glomeromycetes</taxon>
        <taxon>Diversisporales</taxon>
        <taxon>Gigasporaceae</taxon>
        <taxon>Racocetra</taxon>
    </lineage>
</organism>
<evidence type="ECO:0000313" key="1">
    <source>
        <dbReference type="EMBL" id="CAG8750280.1"/>
    </source>
</evidence>
<feature type="non-terminal residue" evidence="1">
    <location>
        <position position="1"/>
    </location>
</feature>
<feature type="non-terminal residue" evidence="1">
    <location>
        <position position="156"/>
    </location>
</feature>
<evidence type="ECO:0000313" key="2">
    <source>
        <dbReference type="Proteomes" id="UP000789396"/>
    </source>
</evidence>
<keyword evidence="2" id="KW-1185">Reference proteome</keyword>
<comment type="caution">
    <text evidence="1">The sequence shown here is derived from an EMBL/GenBank/DDBJ whole genome shotgun (WGS) entry which is preliminary data.</text>
</comment>
<gene>
    <name evidence="1" type="ORF">RFULGI_LOCUS13544</name>
</gene>
<dbReference type="Proteomes" id="UP000789396">
    <property type="component" value="Unassembled WGS sequence"/>
</dbReference>
<reference evidence="1" key="1">
    <citation type="submission" date="2021-06" db="EMBL/GenBank/DDBJ databases">
        <authorList>
            <person name="Kallberg Y."/>
            <person name="Tangrot J."/>
            <person name="Rosling A."/>
        </authorList>
    </citation>
    <scope>NUCLEOTIDE SEQUENCE</scope>
    <source>
        <strain evidence="1">IN212</strain>
    </source>
</reference>
<sequence>FAEDSYESVITNLDSLIKCIDRSTIQEVWHPQGETAITIASKKDGKTVKQNLTRWAKYNQGFGYAKKVVELALETGYENKLNKLLQDWIKETERKIHYNLNEPDKENLPNISNPYLTHTKDVPKKRIKSAFENSISKYQGKSGTYTATKNLQDSNY</sequence>
<accession>A0A9N9NQ30</accession>